<feature type="region of interest" description="Disordered" evidence="1">
    <location>
        <begin position="1"/>
        <end position="52"/>
    </location>
</feature>
<organism evidence="2 3">
    <name type="scientific">Streptomyces caniscabiei</name>
    <dbReference type="NCBI Taxonomy" id="2746961"/>
    <lineage>
        <taxon>Bacteria</taxon>
        <taxon>Bacillati</taxon>
        <taxon>Actinomycetota</taxon>
        <taxon>Actinomycetes</taxon>
        <taxon>Kitasatosporales</taxon>
        <taxon>Streptomycetaceae</taxon>
        <taxon>Streptomyces</taxon>
    </lineage>
</organism>
<keyword evidence="3" id="KW-1185">Reference proteome</keyword>
<evidence type="ECO:0008006" key="4">
    <source>
        <dbReference type="Google" id="ProtNLM"/>
    </source>
</evidence>
<evidence type="ECO:0000313" key="3">
    <source>
        <dbReference type="Proteomes" id="UP001282474"/>
    </source>
</evidence>
<proteinExistence type="predicted"/>
<sequence>MSDHGGDGGAAEGTRRSRIYDYLEPTAPAEPAEATPPPPLEPAPDTAFAQPATDRTAIDYRRHRREAAALLGEFRRTAVLVPLSTDGAPLTGEFGGIRWIYTFSDEPALARFAIARGEDAREWTYDGVLGARLLDVAIPAMPVPYGVALDVGSEGQGALFPPVMGIVPDSAALDVDASADAAAAAAANHLNKIAPNGKLAR</sequence>
<accession>A0ABU4MVI3</accession>
<dbReference type="Proteomes" id="UP001282474">
    <property type="component" value="Unassembled WGS sequence"/>
</dbReference>
<dbReference type="EMBL" id="JARAWJ010000025">
    <property type="protein sequence ID" value="MDX3041228.1"/>
    <property type="molecule type" value="Genomic_DNA"/>
</dbReference>
<dbReference type="RefSeq" id="WP_237270553.1">
    <property type="nucleotide sequence ID" value="NZ_JABXWF010000016.1"/>
</dbReference>
<protein>
    <recommendedName>
        <fullName evidence="4">SseB protein N-terminal domain-containing protein</fullName>
    </recommendedName>
</protein>
<evidence type="ECO:0000256" key="1">
    <source>
        <dbReference type="SAM" id="MobiDB-lite"/>
    </source>
</evidence>
<feature type="compositionally biased region" description="Low complexity" evidence="1">
    <location>
        <begin position="23"/>
        <end position="33"/>
    </location>
</feature>
<comment type="caution">
    <text evidence="2">The sequence shown here is derived from an EMBL/GenBank/DDBJ whole genome shotgun (WGS) entry which is preliminary data.</text>
</comment>
<gene>
    <name evidence="2" type="ORF">PV383_29145</name>
</gene>
<name>A0ABU4MVI3_9ACTN</name>
<evidence type="ECO:0000313" key="2">
    <source>
        <dbReference type="EMBL" id="MDX3041228.1"/>
    </source>
</evidence>
<reference evidence="2 3" key="1">
    <citation type="journal article" date="2023" name="Microb. Genom.">
        <title>Mesoterricola silvestris gen. nov., sp. nov., Mesoterricola sediminis sp. nov., Geothrix oryzae sp. nov., Geothrix edaphica sp. nov., Geothrix rubra sp. nov., and Geothrix limicola sp. nov., six novel members of Acidobacteriota isolated from soils.</title>
        <authorList>
            <person name="Weisberg A.J."/>
            <person name="Pearce E."/>
            <person name="Kramer C.G."/>
            <person name="Chang J.H."/>
            <person name="Clarke C.R."/>
        </authorList>
    </citation>
    <scope>NUCLEOTIDE SEQUENCE [LARGE SCALE GENOMIC DNA]</scope>
    <source>
        <strain evidence="2 3">NE20-4-1</strain>
    </source>
</reference>